<dbReference type="Proteomes" id="UP000240883">
    <property type="component" value="Unassembled WGS sequence"/>
</dbReference>
<proteinExistence type="predicted"/>
<organism evidence="1 2">
    <name type="scientific">Corynespora cassiicola Philippines</name>
    <dbReference type="NCBI Taxonomy" id="1448308"/>
    <lineage>
        <taxon>Eukaryota</taxon>
        <taxon>Fungi</taxon>
        <taxon>Dikarya</taxon>
        <taxon>Ascomycota</taxon>
        <taxon>Pezizomycotina</taxon>
        <taxon>Dothideomycetes</taxon>
        <taxon>Pleosporomycetidae</taxon>
        <taxon>Pleosporales</taxon>
        <taxon>Corynesporascaceae</taxon>
        <taxon>Corynespora</taxon>
    </lineage>
</organism>
<accession>A0A2T2N3P4</accession>
<reference evidence="1 2" key="1">
    <citation type="journal article" date="2018" name="Front. Microbiol.">
        <title>Genome-Wide Analysis of Corynespora cassiicola Leaf Fall Disease Putative Effectors.</title>
        <authorList>
            <person name="Lopez D."/>
            <person name="Ribeiro S."/>
            <person name="Label P."/>
            <person name="Fumanal B."/>
            <person name="Venisse J.S."/>
            <person name="Kohler A."/>
            <person name="de Oliveira R.R."/>
            <person name="Labutti K."/>
            <person name="Lipzen A."/>
            <person name="Lail K."/>
            <person name="Bauer D."/>
            <person name="Ohm R.A."/>
            <person name="Barry K.W."/>
            <person name="Spatafora J."/>
            <person name="Grigoriev I.V."/>
            <person name="Martin F.M."/>
            <person name="Pujade-Renaud V."/>
        </authorList>
    </citation>
    <scope>NUCLEOTIDE SEQUENCE [LARGE SCALE GENOMIC DNA]</scope>
    <source>
        <strain evidence="1 2">Philippines</strain>
    </source>
</reference>
<evidence type="ECO:0000313" key="2">
    <source>
        <dbReference type="Proteomes" id="UP000240883"/>
    </source>
</evidence>
<keyword evidence="2" id="KW-1185">Reference proteome</keyword>
<protein>
    <submittedName>
        <fullName evidence="1">Uncharacterized protein</fullName>
    </submittedName>
</protein>
<dbReference type="AlphaFoldDB" id="A0A2T2N3P4"/>
<evidence type="ECO:0000313" key="1">
    <source>
        <dbReference type="EMBL" id="PSN59876.1"/>
    </source>
</evidence>
<sequence>MILYNRDERACGLPCLSPSPAQPRSSPALPTSAHRRLRLPHCGSLAHKSARPSPACSEAVFLSYAGFLFGSVHVTCCKVLTDMPASHALGASLSMGLSPSTATPCPKTVSLSLSLSPSIPWPRTHDPEKPQTTTIAAAAAMCDRPTHPLS</sequence>
<name>A0A2T2N3P4_CORCC</name>
<gene>
    <name evidence="1" type="ORF">BS50DRAFT_221014</name>
</gene>
<dbReference type="EMBL" id="KZ678152">
    <property type="protein sequence ID" value="PSN59876.1"/>
    <property type="molecule type" value="Genomic_DNA"/>
</dbReference>